<feature type="transmembrane region" description="Helical" evidence="10">
    <location>
        <begin position="240"/>
        <end position="262"/>
    </location>
</feature>
<dbReference type="GO" id="GO:0010255">
    <property type="term" value="P:glucose mediated signaling pathway"/>
    <property type="evidence" value="ECO:0007669"/>
    <property type="project" value="UniProtKB-ARBA"/>
</dbReference>
<dbReference type="GO" id="GO:0005536">
    <property type="term" value="F:D-glucose binding"/>
    <property type="evidence" value="ECO:0007669"/>
    <property type="project" value="UniProtKB-ARBA"/>
</dbReference>
<dbReference type="InterPro" id="IPR005829">
    <property type="entry name" value="Sugar_transporter_CS"/>
</dbReference>
<dbReference type="InterPro" id="IPR050360">
    <property type="entry name" value="MFS_Sugar_Transporters"/>
</dbReference>
<dbReference type="PROSITE" id="PS50850">
    <property type="entry name" value="MFS"/>
    <property type="match status" value="1"/>
</dbReference>
<evidence type="ECO:0000256" key="5">
    <source>
        <dbReference type="ARBA" id="ARBA00022692"/>
    </source>
</evidence>
<evidence type="ECO:0000256" key="1">
    <source>
        <dbReference type="ARBA" id="ARBA00004141"/>
    </source>
</evidence>
<feature type="transmembrane region" description="Helical" evidence="10">
    <location>
        <begin position="526"/>
        <end position="549"/>
    </location>
</feature>
<feature type="transmembrane region" description="Helical" evidence="10">
    <location>
        <begin position="459"/>
        <end position="480"/>
    </location>
</feature>
<feature type="region of interest" description="Disordered" evidence="9">
    <location>
        <begin position="635"/>
        <end position="654"/>
    </location>
</feature>
<dbReference type="PRINTS" id="PR00171">
    <property type="entry name" value="SUGRTRNSPORT"/>
</dbReference>
<feature type="transmembrane region" description="Helical" evidence="10">
    <location>
        <begin position="396"/>
        <end position="418"/>
    </location>
</feature>
<organism evidence="12">
    <name type="scientific">Cyberlindnera fabianii</name>
    <name type="common">Yeast</name>
    <name type="synonym">Hansenula fabianii</name>
    <dbReference type="NCBI Taxonomy" id="36022"/>
    <lineage>
        <taxon>Eukaryota</taxon>
        <taxon>Fungi</taxon>
        <taxon>Dikarya</taxon>
        <taxon>Ascomycota</taxon>
        <taxon>Saccharomycotina</taxon>
        <taxon>Saccharomycetes</taxon>
        <taxon>Phaffomycetales</taxon>
        <taxon>Phaffomycetaceae</taxon>
        <taxon>Cyberlindnera</taxon>
    </lineage>
</organism>
<comment type="subcellular location">
    <subcellularLocation>
        <location evidence="1">Membrane</location>
        <topology evidence="1">Multi-pass membrane protein</topology>
    </subcellularLocation>
</comment>
<dbReference type="PANTHER" id="PTHR48022:SF17">
    <property type="entry name" value="HEXOSE TRANSPORTER"/>
    <property type="match status" value="1"/>
</dbReference>
<feature type="transmembrane region" description="Helical" evidence="10">
    <location>
        <begin position="188"/>
        <end position="208"/>
    </location>
</feature>
<feature type="transmembrane region" description="Helical" evidence="10">
    <location>
        <begin position="430"/>
        <end position="452"/>
    </location>
</feature>
<proteinExistence type="inferred from homology"/>
<dbReference type="OrthoDB" id="6612291at2759"/>
<dbReference type="GO" id="GO:0005351">
    <property type="term" value="F:carbohydrate:proton symporter activity"/>
    <property type="evidence" value="ECO:0007669"/>
    <property type="project" value="TreeGrafter"/>
</dbReference>
<dbReference type="PANTHER" id="PTHR48022">
    <property type="entry name" value="PLASTIDIC GLUCOSE TRANSPORTER 4"/>
    <property type="match status" value="1"/>
</dbReference>
<dbReference type="SUPFAM" id="SSF103473">
    <property type="entry name" value="MFS general substrate transporter"/>
    <property type="match status" value="1"/>
</dbReference>
<dbReference type="AlphaFoldDB" id="A0A061ASV2"/>
<keyword evidence="3" id="KW-0813">Transport</keyword>
<feature type="domain" description="Major facilitator superfamily (MFS) profile" evidence="11">
    <location>
        <begin position="142"/>
        <end position="585"/>
    </location>
</feature>
<dbReference type="VEuPathDB" id="FungiDB:BON22_2146"/>
<dbReference type="NCBIfam" id="TIGR00879">
    <property type="entry name" value="SP"/>
    <property type="match status" value="1"/>
</dbReference>
<dbReference type="InterPro" id="IPR020846">
    <property type="entry name" value="MFS_dom"/>
</dbReference>
<evidence type="ECO:0000256" key="8">
    <source>
        <dbReference type="ARBA" id="ARBA00023180"/>
    </source>
</evidence>
<gene>
    <name evidence="12" type="ORF">CYFA0S_05e02894g</name>
</gene>
<evidence type="ECO:0000256" key="4">
    <source>
        <dbReference type="ARBA" id="ARBA00022597"/>
    </source>
</evidence>
<evidence type="ECO:0000313" key="12">
    <source>
        <dbReference type="EMBL" id="CDR40651.1"/>
    </source>
</evidence>
<dbReference type="PROSITE" id="PS00217">
    <property type="entry name" value="SUGAR_TRANSPORT_2"/>
    <property type="match status" value="1"/>
</dbReference>
<dbReference type="GO" id="GO:0005886">
    <property type="term" value="C:plasma membrane"/>
    <property type="evidence" value="ECO:0007669"/>
    <property type="project" value="UniProtKB-ARBA"/>
</dbReference>
<keyword evidence="5 10" id="KW-0812">Transmembrane</keyword>
<evidence type="ECO:0000256" key="6">
    <source>
        <dbReference type="ARBA" id="ARBA00022989"/>
    </source>
</evidence>
<evidence type="ECO:0000256" key="7">
    <source>
        <dbReference type="ARBA" id="ARBA00023136"/>
    </source>
</evidence>
<sequence length="654" mass="71392">MLDLTDLPRCIRAVSLARVFRNGSFPMHRDASASLWGASPAALQGSSPPPQEKPQEYPTPDAGMRNASWLLLVPPVRHLPIRDLYKRQQRSPILSYSIIFLSVHYHNYKTFFKMPAAHNRIVRMFFNPDEKTEGSTVMATFVGMFAAFAGVLYGYDTGTISGVMAMDYVLKTFPEDEPGVFSSSEHSLIVSILSAGTFFGSLIAPYFADSIGRRWTIILSATIVFNLGVALQVAATSIPLLVAGRAIGGLGVGLISSCIPLYQSETSPKWIRGAVVSCYQWAITIGLLLAAVVNQATHNRDDSSSYRIPLGIQLLWSVILSAGMLFLPETPRFFVKKGDTERAMKSLSILRKLPADHPTLVDELGEIVANYEFEKSAGSGSWADCFKTKNSQVKRVFTGVVLQAFQQLTGVNFIFYYGTTFFAASGIKNAFVTSLATNIVNVGSTIPGIILVELIGRRNLLLGGAAGMCISELLIAIVGAATDSDAANKCMVGFTCIFIAFFAATWGPVAWVIVGETMPLAIRSNGVALSTASNWLWNFAIAYATPYLVDEAPGSAGLGSNVFFIWGGCNFLCFFFAYFFVYETKNLTLEQVDELYEQRKYAWKSPGFIPTEHAFSRKVAGNEVYDNKAEEQNIEDAKGGILEQRSFGSGSSQV</sequence>
<protein>
    <submittedName>
        <fullName evidence="12">CYFA0S05e02894g1_1</fullName>
    </submittedName>
</protein>
<keyword evidence="6 10" id="KW-1133">Transmembrane helix</keyword>
<evidence type="ECO:0000256" key="10">
    <source>
        <dbReference type="SAM" id="Phobius"/>
    </source>
</evidence>
<dbReference type="Gene3D" id="1.20.1250.20">
    <property type="entry name" value="MFS general substrate transporter like domains"/>
    <property type="match status" value="1"/>
</dbReference>
<keyword evidence="7 10" id="KW-0472">Membrane</keyword>
<evidence type="ECO:0000256" key="2">
    <source>
        <dbReference type="ARBA" id="ARBA00010992"/>
    </source>
</evidence>
<dbReference type="FunFam" id="1.20.1250.20:FF:000115">
    <property type="entry name" value="High-affinity glucose transporter"/>
    <property type="match status" value="1"/>
</dbReference>
<dbReference type="PhylomeDB" id="A0A061ASV2"/>
<feature type="transmembrane region" description="Helical" evidence="10">
    <location>
        <begin position="306"/>
        <end position="327"/>
    </location>
</feature>
<feature type="transmembrane region" description="Helical" evidence="10">
    <location>
        <begin position="215"/>
        <end position="234"/>
    </location>
</feature>
<dbReference type="InterPro" id="IPR003663">
    <property type="entry name" value="Sugar/inositol_transpt"/>
</dbReference>
<feature type="transmembrane region" description="Helical" evidence="10">
    <location>
        <begin position="274"/>
        <end position="294"/>
    </location>
</feature>
<keyword evidence="4" id="KW-0762">Sugar transport</keyword>
<name>A0A061ASV2_CYBFA</name>
<feature type="transmembrane region" description="Helical" evidence="10">
    <location>
        <begin position="492"/>
        <end position="514"/>
    </location>
</feature>
<feature type="transmembrane region" description="Helical" evidence="10">
    <location>
        <begin position="134"/>
        <end position="155"/>
    </location>
</feature>
<reference evidence="12" key="1">
    <citation type="journal article" date="2014" name="Genome Announc.">
        <title>Genome sequence of the yeast Cyberlindnera fabianii (Hansenula fabianii).</title>
        <authorList>
            <person name="Freel K.C."/>
            <person name="Sarilar V."/>
            <person name="Neuveglise C."/>
            <person name="Devillers H."/>
            <person name="Friedrich A."/>
            <person name="Schacherer J."/>
        </authorList>
    </citation>
    <scope>NUCLEOTIDE SEQUENCE</scope>
    <source>
        <strain evidence="12">YJS4271</strain>
    </source>
</reference>
<keyword evidence="8" id="KW-0325">Glycoprotein</keyword>
<feature type="region of interest" description="Disordered" evidence="9">
    <location>
        <begin position="39"/>
        <end position="61"/>
    </location>
</feature>
<dbReference type="CDD" id="cd17356">
    <property type="entry name" value="MFS_HXT"/>
    <property type="match status" value="1"/>
</dbReference>
<feature type="transmembrane region" description="Helical" evidence="10">
    <location>
        <begin position="561"/>
        <end position="581"/>
    </location>
</feature>
<dbReference type="PROSITE" id="PS00216">
    <property type="entry name" value="SUGAR_TRANSPORT_1"/>
    <property type="match status" value="1"/>
</dbReference>
<accession>A0A061ASV2</accession>
<dbReference type="EMBL" id="LK052890">
    <property type="protein sequence ID" value="CDR40651.1"/>
    <property type="molecule type" value="Genomic_DNA"/>
</dbReference>
<comment type="similarity">
    <text evidence="2">Belongs to the major facilitator superfamily. Sugar transporter (TC 2.A.1.1) family.</text>
</comment>
<evidence type="ECO:0000256" key="9">
    <source>
        <dbReference type="SAM" id="MobiDB-lite"/>
    </source>
</evidence>
<dbReference type="Pfam" id="PF00083">
    <property type="entry name" value="Sugar_tr"/>
    <property type="match status" value="1"/>
</dbReference>
<dbReference type="InterPro" id="IPR036259">
    <property type="entry name" value="MFS_trans_sf"/>
</dbReference>
<evidence type="ECO:0000256" key="3">
    <source>
        <dbReference type="ARBA" id="ARBA00022448"/>
    </source>
</evidence>
<evidence type="ECO:0000259" key="11">
    <source>
        <dbReference type="PROSITE" id="PS50850"/>
    </source>
</evidence>
<dbReference type="InterPro" id="IPR005828">
    <property type="entry name" value="MFS_sugar_transport-like"/>
</dbReference>